<dbReference type="NCBIfam" id="TIGR00419">
    <property type="entry name" value="tim"/>
    <property type="match status" value="1"/>
</dbReference>
<dbReference type="SUPFAM" id="SSF51351">
    <property type="entry name" value="Triosephosphate isomerase (TIM)"/>
    <property type="match status" value="1"/>
</dbReference>
<dbReference type="EMBL" id="JANEYT010000029">
    <property type="protein sequence ID" value="MCQ1059056.1"/>
    <property type="molecule type" value="Genomic_DNA"/>
</dbReference>
<keyword evidence="2" id="KW-0312">Gluconeogenesis</keyword>
<comment type="similarity">
    <text evidence="2">Belongs to the triosephosphate isomerase family.</text>
</comment>
<dbReference type="EC" id="5.3.1.1" evidence="2"/>
<comment type="catalytic activity">
    <reaction evidence="2">
        <text>D-glyceraldehyde 3-phosphate = dihydroxyacetone phosphate</text>
        <dbReference type="Rhea" id="RHEA:18585"/>
        <dbReference type="ChEBI" id="CHEBI:57642"/>
        <dbReference type="ChEBI" id="CHEBI:59776"/>
        <dbReference type="EC" id="5.3.1.1"/>
    </reaction>
</comment>
<keyword evidence="4" id="KW-1185">Reference proteome</keyword>
<gene>
    <name evidence="3" type="ORF">NHN17_13425</name>
</gene>
<accession>A0ABT1N2U4</accession>
<comment type="pathway">
    <text evidence="2">Carbohydrate degradation; glycolysis; D-glyceraldehyde 3-phosphate from glycerone phosphate: step 1/1.</text>
</comment>
<dbReference type="InterPro" id="IPR013785">
    <property type="entry name" value="Aldolase_TIM"/>
</dbReference>
<sequence length="255" mass="27788">MKKVWIGTSWKMNGNAAHTAAYLETLLAKVEQYTDTIQPFIIPPFPYLQQASQQVQGSAVKLGSQNVAHLSSGAFTGEVAAPMLKEFGVSVVEMGHSERRSLFGETDDFVNKKVHQVLNQGMQPLVCVGDTADEKRWSVSSESVVRQVKIALHGVSDADVSKVLIAYEPVWAIGEHGVPASAEEAAVIHTEIKNRLVEQRPGLSRDAITVIYGGSVNHSNAAELLAKDDVDGLFIGRSAWQVEGYLQILDIAHQR</sequence>
<comment type="subunit">
    <text evidence="2">Homodimer.</text>
</comment>
<reference evidence="3 4" key="1">
    <citation type="submission" date="2022-07" db="EMBL/GenBank/DDBJ databases">
        <title>Photobacterium pectinilyticum sp. nov., a marine bacterium isolated from surface seawater of Qingdao offshore.</title>
        <authorList>
            <person name="Wang X."/>
        </authorList>
    </citation>
    <scope>NUCLEOTIDE SEQUENCE [LARGE SCALE GENOMIC DNA]</scope>
    <source>
        <strain evidence="3 4">ZSDE20</strain>
    </source>
</reference>
<keyword evidence="2" id="KW-0963">Cytoplasm</keyword>
<keyword evidence="1 2" id="KW-0413">Isomerase</keyword>
<evidence type="ECO:0000313" key="4">
    <source>
        <dbReference type="Proteomes" id="UP001524460"/>
    </source>
</evidence>
<evidence type="ECO:0000313" key="3">
    <source>
        <dbReference type="EMBL" id="MCQ1059056.1"/>
    </source>
</evidence>
<comment type="subcellular location">
    <subcellularLocation>
        <location evidence="2">Cytoplasm</location>
    </subcellularLocation>
</comment>
<dbReference type="Gene3D" id="3.20.20.70">
    <property type="entry name" value="Aldolase class I"/>
    <property type="match status" value="1"/>
</dbReference>
<dbReference type="Proteomes" id="UP001524460">
    <property type="component" value="Unassembled WGS sequence"/>
</dbReference>
<dbReference type="InterPro" id="IPR000652">
    <property type="entry name" value="Triosephosphate_isomerase"/>
</dbReference>
<evidence type="ECO:0000256" key="1">
    <source>
        <dbReference type="ARBA" id="ARBA00023235"/>
    </source>
</evidence>
<comment type="caution">
    <text evidence="3">The sequence shown here is derived from an EMBL/GenBank/DDBJ whole genome shotgun (WGS) entry which is preliminary data.</text>
</comment>
<protein>
    <recommendedName>
        <fullName evidence="2">Triosephosphate isomerase</fullName>
        <ecNumber evidence="2">5.3.1.1</ecNumber>
    </recommendedName>
</protein>
<name>A0ABT1N2U4_9GAMM</name>
<dbReference type="RefSeq" id="WP_255043087.1">
    <property type="nucleotide sequence ID" value="NZ_JANEYT010000029.1"/>
</dbReference>
<organism evidence="3 4">
    <name type="scientific">Photobacterium pectinilyticum</name>
    <dbReference type="NCBI Taxonomy" id="2906793"/>
    <lineage>
        <taxon>Bacteria</taxon>
        <taxon>Pseudomonadati</taxon>
        <taxon>Pseudomonadota</taxon>
        <taxon>Gammaproteobacteria</taxon>
        <taxon>Vibrionales</taxon>
        <taxon>Vibrionaceae</taxon>
        <taxon>Photobacterium</taxon>
    </lineage>
</organism>
<proteinExistence type="inferred from homology"/>
<dbReference type="InterPro" id="IPR035990">
    <property type="entry name" value="TIM_sf"/>
</dbReference>
<dbReference type="Pfam" id="PF00121">
    <property type="entry name" value="TIM"/>
    <property type="match status" value="1"/>
</dbReference>
<dbReference type="PANTHER" id="PTHR21139:SF2">
    <property type="entry name" value="TRIOSEPHOSPHATE ISOMERASE"/>
    <property type="match status" value="1"/>
</dbReference>
<keyword evidence="2" id="KW-0324">Glycolysis</keyword>
<dbReference type="PANTHER" id="PTHR21139">
    <property type="entry name" value="TRIOSEPHOSPHATE ISOMERASE"/>
    <property type="match status" value="1"/>
</dbReference>
<comment type="pathway">
    <text evidence="2">Carbohydrate biosynthesis; gluconeogenesis.</text>
</comment>
<dbReference type="NCBIfam" id="NF000722">
    <property type="entry name" value="PRK00042.2-1"/>
    <property type="match status" value="1"/>
</dbReference>
<dbReference type="GO" id="GO:0004807">
    <property type="term" value="F:triose-phosphate isomerase activity"/>
    <property type="evidence" value="ECO:0007669"/>
    <property type="project" value="UniProtKB-EC"/>
</dbReference>
<evidence type="ECO:0000256" key="2">
    <source>
        <dbReference type="RuleBase" id="RU363013"/>
    </source>
</evidence>
<dbReference type="PROSITE" id="PS51440">
    <property type="entry name" value="TIM_2"/>
    <property type="match status" value="1"/>
</dbReference>
<dbReference type="CDD" id="cd00311">
    <property type="entry name" value="TIM"/>
    <property type="match status" value="1"/>
</dbReference>